<accession>C9Z6X1</accession>
<dbReference type="SUPFAM" id="SSF48452">
    <property type="entry name" value="TPR-like"/>
    <property type="match status" value="2"/>
</dbReference>
<dbReference type="Gene3D" id="1.25.40.10">
    <property type="entry name" value="Tetratricopeptide repeat domain"/>
    <property type="match status" value="1"/>
</dbReference>
<dbReference type="EMBL" id="FN554889">
    <property type="protein sequence ID" value="CBG69911.1"/>
    <property type="molecule type" value="Genomic_DNA"/>
</dbReference>
<feature type="repeat" description="TPR" evidence="1">
    <location>
        <begin position="471"/>
        <end position="504"/>
    </location>
</feature>
<dbReference type="KEGG" id="scb:SCAB_28121"/>
<dbReference type="eggNOG" id="COG0457">
    <property type="taxonomic scope" value="Bacteria"/>
</dbReference>
<gene>
    <name evidence="2" type="ordered locus">SCAB_28121</name>
</gene>
<protein>
    <submittedName>
        <fullName evidence="2">Putative AfsR-like regulator</fullName>
    </submittedName>
</protein>
<dbReference type="Pfam" id="PF13424">
    <property type="entry name" value="TPR_12"/>
    <property type="match status" value="1"/>
</dbReference>
<dbReference type="HOGENOM" id="CLU_004665_2_1_11"/>
<evidence type="ECO:0000313" key="2">
    <source>
        <dbReference type="EMBL" id="CBG69911.1"/>
    </source>
</evidence>
<keyword evidence="1" id="KW-0802">TPR repeat</keyword>
<dbReference type="PANTHER" id="PTHR47691:SF3">
    <property type="entry name" value="HTH-TYPE TRANSCRIPTIONAL REGULATOR RV0890C-RELATED"/>
    <property type="match status" value="1"/>
</dbReference>
<dbReference type="PANTHER" id="PTHR47691">
    <property type="entry name" value="REGULATOR-RELATED"/>
    <property type="match status" value="1"/>
</dbReference>
<proteinExistence type="predicted"/>
<dbReference type="InterPro" id="IPR027417">
    <property type="entry name" value="P-loop_NTPase"/>
</dbReference>
<dbReference type="InterPro" id="IPR011990">
    <property type="entry name" value="TPR-like_helical_dom_sf"/>
</dbReference>
<dbReference type="AlphaFoldDB" id="C9Z6X1"/>
<dbReference type="PROSITE" id="PS50005">
    <property type="entry name" value="TPR"/>
    <property type="match status" value="1"/>
</dbReference>
<reference evidence="2 3" key="1">
    <citation type="journal article" date="2010" name="Mol. Plant Microbe Interact.">
        <title>Streptomyces scabies 87-22 contains a coronafacic acid-like biosynthetic cluster that contributes to plant-microbe interactions.</title>
        <authorList>
            <person name="Bignell D.R."/>
            <person name="Seipke R.F."/>
            <person name="Huguet-Tapia J.C."/>
            <person name="Chambers A.H."/>
            <person name="Parry R.J."/>
            <person name="Loria R."/>
        </authorList>
    </citation>
    <scope>NUCLEOTIDE SEQUENCE [LARGE SCALE GENOMIC DNA]</scope>
    <source>
        <strain evidence="2 3">87.22</strain>
    </source>
</reference>
<dbReference type="InterPro" id="IPR019734">
    <property type="entry name" value="TPR_rpt"/>
</dbReference>
<keyword evidence="3" id="KW-1185">Reference proteome</keyword>
<dbReference type="GeneID" id="24310291"/>
<dbReference type="STRING" id="680198.SCAB_28121"/>
<name>C9Z6X1_STRSW</name>
<dbReference type="RefSeq" id="WP_013000592.1">
    <property type="nucleotide sequence ID" value="NC_013929.1"/>
</dbReference>
<dbReference type="SMART" id="SM00028">
    <property type="entry name" value="TPR"/>
    <property type="match status" value="4"/>
</dbReference>
<dbReference type="Proteomes" id="UP000001444">
    <property type="component" value="Chromosome"/>
</dbReference>
<sequence>MLPVLDPQTESDPPVGICLVSGLGGIGKTSLALYAAHRAVGEGWFPGGALFIDFRGYDVDPLTTEQALLALLEGLGIPGDADVPRTSAHRYTRYQQRLAARYPTLLLFDNVSPGTGLDRLLPGTHHHRVLITSRYRLTDLDARLISLDSLQLEHAVSLVEKSLRISDEDDDRATHEPEAIARLAALCDRHPLALQIAVSMLRKHRYRPIVSLANELDVTANRTKTLGLQRILDTAYGQLLPDEARLFRLLSLAPRSEVSNDAAVVLADRDADRAAGLLADLASYHLVTPVSVNGTVRWRLHDMVREYGAKTVSRTASLREEGEAARERMLEFYRQRAGDAEAVLRKVSGRSGQTQFANRTEALAWLGAEWPSMMAAVQWCRVQRHAHGAVRLALALMDHGLNRSRSFDDWITIVRPACEAAAQLGDPVVTAQLWNSLGFALQQTGQWYAAMDTHTHALELYRAGNSLQGEAKALYNLGLTLLHLGQVEKAIELLTNAGELHKAAGNPRGEATTLLGLADAELAARRLNKAIAACTRAHELCQAEDDLPGQAMAWSSLGSLLQESMREREALEAYGTAARLYCELEDWQRAGLHSQWIARIHDAANNRQEARTHYLRAAEAFALAKNHDRSIECQMFADALT</sequence>
<dbReference type="SUPFAM" id="SSF52540">
    <property type="entry name" value="P-loop containing nucleoside triphosphate hydrolases"/>
    <property type="match status" value="1"/>
</dbReference>
<organism evidence="2 3">
    <name type="scientific">Streptomyces scabiei (strain 87.22)</name>
    <dbReference type="NCBI Taxonomy" id="680198"/>
    <lineage>
        <taxon>Bacteria</taxon>
        <taxon>Bacillati</taxon>
        <taxon>Actinomycetota</taxon>
        <taxon>Actinomycetes</taxon>
        <taxon>Kitasatosporales</taxon>
        <taxon>Streptomycetaceae</taxon>
        <taxon>Streptomyces</taxon>
    </lineage>
</organism>
<dbReference type="Gene3D" id="3.40.50.300">
    <property type="entry name" value="P-loop containing nucleotide triphosphate hydrolases"/>
    <property type="match status" value="1"/>
</dbReference>
<evidence type="ECO:0000313" key="3">
    <source>
        <dbReference type="Proteomes" id="UP000001444"/>
    </source>
</evidence>
<evidence type="ECO:0000256" key="1">
    <source>
        <dbReference type="PROSITE-ProRule" id="PRU00339"/>
    </source>
</evidence>